<dbReference type="Gene3D" id="2.40.128.20">
    <property type="match status" value="1"/>
</dbReference>
<gene>
    <name evidence="1" type="ORF">AFK71_07570</name>
</gene>
<dbReference type="InterPro" id="IPR015231">
    <property type="entry name" value="DUF1934"/>
</dbReference>
<reference evidence="2" key="1">
    <citation type="submission" date="2015-07" db="EMBL/GenBank/DDBJ databases">
        <title>Fjat-10053 dsm26.</title>
        <authorList>
            <person name="Liu B."/>
            <person name="Wang J."/>
            <person name="Zhu Y."/>
            <person name="Liu G."/>
            <person name="Chen Q."/>
            <person name="Chen Z."/>
            <person name="Lan J."/>
            <person name="Che J."/>
            <person name="Ge C."/>
            <person name="Shi H."/>
            <person name="Pan Z."/>
            <person name="Liu X."/>
        </authorList>
    </citation>
    <scope>NUCLEOTIDE SEQUENCE [LARGE SCALE GENOMIC DNA]</scope>
    <source>
        <strain evidence="2">DSM 26</strain>
    </source>
</reference>
<dbReference type="InterPro" id="IPR012674">
    <property type="entry name" value="Calycin"/>
</dbReference>
<dbReference type="OrthoDB" id="2352933at2"/>
<protein>
    <recommendedName>
        <fullName evidence="3">DUF1934 domain-containing protein</fullName>
    </recommendedName>
</protein>
<accession>A0A0L0QSF3</accession>
<proteinExistence type="predicted"/>
<dbReference type="EMBL" id="LGTO01000005">
    <property type="protein sequence ID" value="KNE21504.1"/>
    <property type="molecule type" value="Genomic_DNA"/>
</dbReference>
<dbReference type="SUPFAM" id="SSF50814">
    <property type="entry name" value="Lipocalins"/>
    <property type="match status" value="1"/>
</dbReference>
<dbReference type="AlphaFoldDB" id="A0A0L0QSF3"/>
<evidence type="ECO:0008006" key="3">
    <source>
        <dbReference type="Google" id="ProtNLM"/>
    </source>
</evidence>
<organism evidence="1 2">
    <name type="scientific">Virgibacillus pantothenticus</name>
    <dbReference type="NCBI Taxonomy" id="1473"/>
    <lineage>
        <taxon>Bacteria</taxon>
        <taxon>Bacillati</taxon>
        <taxon>Bacillota</taxon>
        <taxon>Bacilli</taxon>
        <taxon>Bacillales</taxon>
        <taxon>Bacillaceae</taxon>
        <taxon>Virgibacillus</taxon>
    </lineage>
</organism>
<name>A0A0L0QSF3_VIRPA</name>
<dbReference type="Pfam" id="PF09148">
    <property type="entry name" value="DUF1934"/>
    <property type="match status" value="1"/>
</dbReference>
<sequence length="147" mass="16641">MPNKQKISVLIELYTTIDDDGQKESYKSKQTGVLYKKGNIDVLTFEEVAEDASVVKNLVTIQPDKVSLKRSGNLSMNQQFHVNKATENVLKHPYGNLHMETFTTAIVYEPLTPARNGSLQIVYDVKLNGQQVRQQKIDLIMKEVDMA</sequence>
<comment type="caution">
    <text evidence="1">The sequence shown here is derived from an EMBL/GenBank/DDBJ whole genome shotgun (WGS) entry which is preliminary data.</text>
</comment>
<dbReference type="GeneID" id="66872736"/>
<keyword evidence="2" id="KW-1185">Reference proteome</keyword>
<evidence type="ECO:0000313" key="1">
    <source>
        <dbReference type="EMBL" id="KNE21504.1"/>
    </source>
</evidence>
<dbReference type="Proteomes" id="UP000036780">
    <property type="component" value="Unassembled WGS sequence"/>
</dbReference>
<dbReference type="RefSeq" id="WP_050350936.1">
    <property type="nucleotide sequence ID" value="NZ_BOSN01000004.1"/>
</dbReference>
<dbReference type="PATRIC" id="fig|1473.5.peg.4550"/>
<evidence type="ECO:0000313" key="2">
    <source>
        <dbReference type="Proteomes" id="UP000036780"/>
    </source>
</evidence>